<dbReference type="GO" id="GO:0016491">
    <property type="term" value="F:oxidoreductase activity"/>
    <property type="evidence" value="ECO:0007669"/>
    <property type="project" value="InterPro"/>
</dbReference>
<dbReference type="GO" id="GO:0046872">
    <property type="term" value="F:metal ion binding"/>
    <property type="evidence" value="ECO:0007669"/>
    <property type="project" value="UniProtKB-KW"/>
</dbReference>
<keyword evidence="2" id="KW-0186">Copper</keyword>
<dbReference type="InParanoid" id="F4NWE6"/>
<sequence>MRIIETMAAFATFAIGFQNSLVVAQCSRTTVRKELYDMNERDWTIYTETIRKATMMPDPNGSGYSIWEAGAQLHNRVASMIHGNCQFLFWHRMFMSWTERRLQAINPEFSFFYWDSASEWSAPTNSIIWKYLGRSGRPVRDGFLSDVSFRSTNGPLIRNFQFPNLGGILPSTDTYSQMYTDSIANGGFAFYAPRLELYHGQVHVLIGGGPMEDGQMQSMLSPLDPFFFAHHGHIDWMWFNAQAGWANYRPDSAYQIGGLDHMNMTCSLNSPLSGFQGVLADVLDLRSLCVQYSNPRAGGNRPPPQPGFSQPLPNDPMQSGGGFNTGFSAPPGGFNTGLSVPPGGNMGSGAFQQFVQPFQPPAGYTPMNQCPQNLPAQWLSMNFRNPNAITLCESIRVRCEELRIQIASGRQVNPFQVLIDAPGRPLISQVVPFSASGAQPMNVPLVPTIDQSYYPHGGSIITSKATSRLGEYGIDHIILIFSSILAVTGFITL</sequence>
<dbReference type="GeneID" id="18242527"/>
<feature type="region of interest" description="Disordered" evidence="3">
    <location>
        <begin position="294"/>
        <end position="325"/>
    </location>
</feature>
<keyword evidence="1" id="KW-0479">Metal-binding</keyword>
<organism evidence="6 7">
    <name type="scientific">Batrachochytrium dendrobatidis (strain JAM81 / FGSC 10211)</name>
    <name type="common">Frog chytrid fungus</name>
    <dbReference type="NCBI Taxonomy" id="684364"/>
    <lineage>
        <taxon>Eukaryota</taxon>
        <taxon>Fungi</taxon>
        <taxon>Fungi incertae sedis</taxon>
        <taxon>Chytridiomycota</taxon>
        <taxon>Chytridiomycota incertae sedis</taxon>
        <taxon>Chytridiomycetes</taxon>
        <taxon>Rhizophydiales</taxon>
        <taxon>Rhizophydiales incertae sedis</taxon>
        <taxon>Batrachochytrium</taxon>
    </lineage>
</organism>
<dbReference type="PROSITE" id="PS00498">
    <property type="entry name" value="TYROSINASE_2"/>
    <property type="match status" value="1"/>
</dbReference>
<dbReference type="PANTHER" id="PTHR11474">
    <property type="entry name" value="TYROSINASE FAMILY MEMBER"/>
    <property type="match status" value="1"/>
</dbReference>
<accession>F4NWE6</accession>
<gene>
    <name evidence="6" type="ORF">BATDEDRAFT_86650</name>
</gene>
<evidence type="ECO:0000259" key="5">
    <source>
        <dbReference type="PROSITE" id="PS00498"/>
    </source>
</evidence>
<name>F4NWE6_BATDJ</name>
<evidence type="ECO:0000259" key="4">
    <source>
        <dbReference type="PROSITE" id="PS00497"/>
    </source>
</evidence>
<dbReference type="SUPFAM" id="SSF48056">
    <property type="entry name" value="Di-copper centre-containing domain"/>
    <property type="match status" value="1"/>
</dbReference>
<evidence type="ECO:0000256" key="1">
    <source>
        <dbReference type="ARBA" id="ARBA00022723"/>
    </source>
</evidence>
<dbReference type="Proteomes" id="UP000007241">
    <property type="component" value="Unassembled WGS sequence"/>
</dbReference>
<dbReference type="OrthoDB" id="2093162at2759"/>
<evidence type="ECO:0000313" key="6">
    <source>
        <dbReference type="EMBL" id="EGF82465.1"/>
    </source>
</evidence>
<evidence type="ECO:0000313" key="7">
    <source>
        <dbReference type="Proteomes" id="UP000007241"/>
    </source>
</evidence>
<dbReference type="Pfam" id="PF00264">
    <property type="entry name" value="Tyrosinase"/>
    <property type="match status" value="2"/>
</dbReference>
<dbReference type="RefSeq" id="XP_006676933.1">
    <property type="nucleotide sequence ID" value="XM_006676870.1"/>
</dbReference>
<evidence type="ECO:0000256" key="2">
    <source>
        <dbReference type="ARBA" id="ARBA00023008"/>
    </source>
</evidence>
<dbReference type="PROSITE" id="PS00497">
    <property type="entry name" value="TYROSINASE_1"/>
    <property type="match status" value="1"/>
</dbReference>
<proteinExistence type="predicted"/>
<dbReference type="InterPro" id="IPR002227">
    <property type="entry name" value="Tyrosinase_Cu-bd"/>
</dbReference>
<dbReference type="PRINTS" id="PR00092">
    <property type="entry name" value="TYROSINASE"/>
</dbReference>
<dbReference type="Gene3D" id="1.10.1280.10">
    <property type="entry name" value="Di-copper center containing domain from catechol oxidase"/>
    <property type="match status" value="1"/>
</dbReference>
<reference evidence="6 7" key="1">
    <citation type="submission" date="2009-12" db="EMBL/GenBank/DDBJ databases">
        <title>The draft genome of Batrachochytrium dendrobatidis.</title>
        <authorList>
            <consortium name="US DOE Joint Genome Institute (JGI-PGF)"/>
            <person name="Kuo A."/>
            <person name="Salamov A."/>
            <person name="Schmutz J."/>
            <person name="Lucas S."/>
            <person name="Pitluck S."/>
            <person name="Rosenblum E."/>
            <person name="Stajich J."/>
            <person name="Eisen M."/>
            <person name="Grigoriev I.V."/>
        </authorList>
    </citation>
    <scope>NUCLEOTIDE SEQUENCE [LARGE SCALE GENOMIC DNA]</scope>
    <source>
        <strain evidence="7">JAM81 / FGSC 10211</strain>
    </source>
</reference>
<dbReference type="InterPro" id="IPR050316">
    <property type="entry name" value="Tyrosinase/Hemocyanin"/>
</dbReference>
<keyword evidence="7" id="KW-1185">Reference proteome</keyword>
<dbReference type="HOGENOM" id="CLU_553190_0_0_1"/>
<feature type="domain" description="Tyrosinase copper-binding" evidence="5">
    <location>
        <begin position="224"/>
        <end position="235"/>
    </location>
</feature>
<dbReference type="EMBL" id="GL882880">
    <property type="protein sequence ID" value="EGF82465.1"/>
    <property type="molecule type" value="Genomic_DNA"/>
</dbReference>
<protein>
    <recommendedName>
        <fullName evidence="4 5">Tyrosinase copper-binding domain-containing protein</fullName>
    </recommendedName>
</protein>
<evidence type="ECO:0000256" key="3">
    <source>
        <dbReference type="SAM" id="MobiDB-lite"/>
    </source>
</evidence>
<dbReference type="PANTHER" id="PTHR11474:SF126">
    <property type="entry name" value="TYROSINASE-LIKE PROTEIN TYR-1-RELATED"/>
    <property type="match status" value="1"/>
</dbReference>
<dbReference type="AlphaFoldDB" id="F4NWE6"/>
<feature type="domain" description="Tyrosinase copper-binding" evidence="4">
    <location>
        <begin position="82"/>
        <end position="99"/>
    </location>
</feature>
<dbReference type="InterPro" id="IPR008922">
    <property type="entry name" value="Di-copper_centre_dom_sf"/>
</dbReference>